<dbReference type="AlphaFoldDB" id="Q6CRQ6"/>
<feature type="compositionally biased region" description="Polar residues" evidence="1">
    <location>
        <begin position="454"/>
        <end position="464"/>
    </location>
</feature>
<dbReference type="PANTHER" id="PTHR31949">
    <property type="entry name" value="GASTRIC MUCIN-LIKE PROTEIN"/>
    <property type="match status" value="1"/>
</dbReference>
<protein>
    <submittedName>
        <fullName evidence="2">KLLA0D07216p</fullName>
    </submittedName>
</protein>
<feature type="compositionally biased region" description="Low complexity" evidence="1">
    <location>
        <begin position="1132"/>
        <end position="1149"/>
    </location>
</feature>
<dbReference type="HOGENOM" id="CLU_007231_0_0_1"/>
<gene>
    <name evidence="2" type="ORF">KLLA0_D07216g</name>
</gene>
<dbReference type="Proteomes" id="UP000000598">
    <property type="component" value="Chromosome D"/>
</dbReference>
<feature type="compositionally biased region" description="Acidic residues" evidence="1">
    <location>
        <begin position="1242"/>
        <end position="1253"/>
    </location>
</feature>
<evidence type="ECO:0000313" key="3">
    <source>
        <dbReference type="Proteomes" id="UP000000598"/>
    </source>
</evidence>
<dbReference type="SUPFAM" id="SSF52047">
    <property type="entry name" value="RNI-like"/>
    <property type="match status" value="1"/>
</dbReference>
<dbReference type="eggNOG" id="ENOG502QYHN">
    <property type="taxonomic scope" value="Eukaryota"/>
</dbReference>
<feature type="compositionally biased region" description="Low complexity" evidence="1">
    <location>
        <begin position="94"/>
        <end position="106"/>
    </location>
</feature>
<feature type="region of interest" description="Disordered" evidence="1">
    <location>
        <begin position="436"/>
        <end position="465"/>
    </location>
</feature>
<feature type="region of interest" description="Disordered" evidence="1">
    <location>
        <begin position="315"/>
        <end position="334"/>
    </location>
</feature>
<dbReference type="InterPro" id="IPR032675">
    <property type="entry name" value="LRR_dom_sf"/>
</dbReference>
<feature type="compositionally biased region" description="Low complexity" evidence="1">
    <location>
        <begin position="41"/>
        <end position="72"/>
    </location>
</feature>
<dbReference type="InParanoid" id="Q6CRQ6"/>
<dbReference type="Gene3D" id="3.80.10.10">
    <property type="entry name" value="Ribonuclease Inhibitor"/>
    <property type="match status" value="1"/>
</dbReference>
<feature type="compositionally biased region" description="Polar residues" evidence="1">
    <location>
        <begin position="73"/>
        <end position="84"/>
    </location>
</feature>
<feature type="region of interest" description="Disordered" evidence="1">
    <location>
        <begin position="384"/>
        <end position="416"/>
    </location>
</feature>
<feature type="compositionally biased region" description="Polar residues" evidence="1">
    <location>
        <begin position="315"/>
        <end position="326"/>
    </location>
</feature>
<feature type="region of interest" description="Disordered" evidence="1">
    <location>
        <begin position="15"/>
        <end position="216"/>
    </location>
</feature>
<feature type="compositionally biased region" description="Low complexity" evidence="1">
    <location>
        <begin position="156"/>
        <end position="206"/>
    </location>
</feature>
<proteinExistence type="predicted"/>
<organism evidence="2 3">
    <name type="scientific">Kluyveromyces lactis (strain ATCC 8585 / CBS 2359 / DSM 70799 / NBRC 1267 / NRRL Y-1140 / WM37)</name>
    <name type="common">Yeast</name>
    <name type="synonym">Candida sphaerica</name>
    <dbReference type="NCBI Taxonomy" id="284590"/>
    <lineage>
        <taxon>Eukaryota</taxon>
        <taxon>Fungi</taxon>
        <taxon>Dikarya</taxon>
        <taxon>Ascomycota</taxon>
        <taxon>Saccharomycotina</taxon>
        <taxon>Saccharomycetes</taxon>
        <taxon>Saccharomycetales</taxon>
        <taxon>Saccharomycetaceae</taxon>
        <taxon>Kluyveromyces</taxon>
    </lineage>
</organism>
<feature type="compositionally biased region" description="Polar residues" evidence="1">
    <location>
        <begin position="107"/>
        <end position="118"/>
    </location>
</feature>
<sequence length="1278" mass="141522">MPNSLDLDVEVDWLYKGKKKVRANRRLDSSSAPPATPSAPAPASTSVPTPAPGSAGVAEATPGAGTDGAGPENSASSEPAQTPTPAAKTRNRSSSHSQASLSQTAANSPNTSGRSLKPSSAVLRRSSSLGEKPKKSLFGSLFNRKPLQPLESHTNVSSTSSSVPAPVTSSSSASGHSASTASSSSSPTQASTTAAPASSSSSSSSSRGIPIPINISQFASHRQQISQFLKEPNSPEVKDMAPIQHDRVVLNKNPNKSKHPLPIKELTEINLKRVTFAVDEFGMDPPQQIPSRKPKLGNVLVPNDMISDIPSISQGITTTAQPSSHGNDQHGALPASAYTKDSKEYQLALENHKKCLKESEKHQQEAHYAAQRIASEVAGFKLKPSTSTDLKPSANGTVPKSGAATDDEANAEAGVVADEKIKSLEIDKPIHMHEHHFKESSGSSNGTGSEHGANPSSTSGTQDENGNELMLDVVYTRCCHLREILPIPSTLRQLKEKKAPLQTLKFLNPRPTLIDILSFSDFIAIVPIHNVVFDNVGLSPEMFKIVISSLVKSITLERLSMRNVVFDERGWKLLCKFLMRNKSLTKLDISQTKIRHDLDLKLHRSQMDWSLFIDVLHKRQGKPLEELLLNGVSFANNLHTFENMINAFSSTKNEFSRKRKLGLAQSQIASSEQLEILFRWMSENDIIGVDLAFNDFENLTKPIIKELSQRSFDSLQYFTLNSTNIQSVQEAALIIRELSKLPKLYFLDLSGLPSLFPAIFPYLNKYLPRFPSLKRLHFDSNEWTYKDISLVTQILPKCKELLHVSMMNQPQESWAMSAAVFLYDCIKNSDKLINLDFNYENIPEEINSRIAIALVRNAQKSIDSNWQLDELSSQDDLLFDGELISETAGNILDKLNDSAKLQEDSTKRYLLKRYWEKIHTIHANVQKTIDSMFEQRISKELSLQSKENLLRLIFMENTLGNILEYLSTNPYIQELNYAKNKDDDNYSSSDERPVLKHVDSERIMYAKPLVDPIDQDIDQELEHEQDSNSAKPHLMATDSGRTIDVTTGRPILTKTSSQRSIFGKKQEEEEGELHKWGFFVQQQRSIYPENTPMSKYQQQQQHKHAQRKEPQLSQIVEKPREQVQTSQKTGQPAATPTASTPPTSSNSIPALSKSAASAKLIGKIPSGTELREAIIKAKGINSIEDLIDNVNCQQVKLDNIYGIQVEPPADAKPLVLSPGGRPDGNVSHDERHSAQENGFPSESEDSYVEDETTTEQLNVDETYDKLLNNLSRVRSNRG</sequence>
<reference evidence="2 3" key="1">
    <citation type="journal article" date="2004" name="Nature">
        <title>Genome evolution in yeasts.</title>
        <authorList>
            <consortium name="Genolevures"/>
            <person name="Dujon B."/>
            <person name="Sherman D."/>
            <person name="Fischer G."/>
            <person name="Durrens P."/>
            <person name="Casaregola S."/>
            <person name="Lafontaine I."/>
            <person name="de Montigny J."/>
            <person name="Marck C."/>
            <person name="Neuveglise C."/>
            <person name="Talla E."/>
            <person name="Goffard N."/>
            <person name="Frangeul L."/>
            <person name="Aigle M."/>
            <person name="Anthouard V."/>
            <person name="Babour A."/>
            <person name="Barbe V."/>
            <person name="Barnay S."/>
            <person name="Blanchin S."/>
            <person name="Beckerich J.M."/>
            <person name="Beyne E."/>
            <person name="Bleykasten C."/>
            <person name="Boisrame A."/>
            <person name="Boyer J."/>
            <person name="Cattolico L."/>
            <person name="Confanioleri F."/>
            <person name="de Daruvar A."/>
            <person name="Despons L."/>
            <person name="Fabre E."/>
            <person name="Fairhead C."/>
            <person name="Ferry-Dumazet H."/>
            <person name="Groppi A."/>
            <person name="Hantraye F."/>
            <person name="Hennequin C."/>
            <person name="Jauniaux N."/>
            <person name="Joyet P."/>
            <person name="Kachouri R."/>
            <person name="Kerrest A."/>
            <person name="Koszul R."/>
            <person name="Lemaire M."/>
            <person name="Lesur I."/>
            <person name="Ma L."/>
            <person name="Muller H."/>
            <person name="Nicaud J.M."/>
            <person name="Nikolski M."/>
            <person name="Oztas S."/>
            <person name="Ozier-Kalogeropoulos O."/>
            <person name="Pellenz S."/>
            <person name="Potier S."/>
            <person name="Richard G.F."/>
            <person name="Straub M.L."/>
            <person name="Suleau A."/>
            <person name="Swennene D."/>
            <person name="Tekaia F."/>
            <person name="Wesolowski-Louvel M."/>
            <person name="Westhof E."/>
            <person name="Wirth B."/>
            <person name="Zeniou-Meyer M."/>
            <person name="Zivanovic I."/>
            <person name="Bolotin-Fukuhara M."/>
            <person name="Thierry A."/>
            <person name="Bouchier C."/>
            <person name="Caudron B."/>
            <person name="Scarpelli C."/>
            <person name="Gaillardin C."/>
            <person name="Weissenbach J."/>
            <person name="Wincker P."/>
            <person name="Souciet J.L."/>
        </authorList>
    </citation>
    <scope>NUCLEOTIDE SEQUENCE [LARGE SCALE GENOMIC DNA]</scope>
    <source>
        <strain evidence="3">ATCC 8585 / CBS 2359 / DSM 70799 / NBRC 1267 / NRRL Y-1140 / WM37</strain>
    </source>
</reference>
<feature type="region of interest" description="Disordered" evidence="1">
    <location>
        <begin position="1211"/>
        <end position="1262"/>
    </location>
</feature>
<dbReference type="PaxDb" id="284590-Q6CRQ6"/>
<dbReference type="GO" id="GO:0043622">
    <property type="term" value="P:cortical microtubule organization"/>
    <property type="evidence" value="ECO:0007669"/>
    <property type="project" value="TreeGrafter"/>
</dbReference>
<dbReference type="PANTHER" id="PTHR31949:SF2">
    <property type="entry name" value="OS05G0480600 PROTEIN"/>
    <property type="match status" value="1"/>
</dbReference>
<dbReference type="GO" id="GO:0055028">
    <property type="term" value="C:cortical microtubule"/>
    <property type="evidence" value="ECO:0007669"/>
    <property type="project" value="TreeGrafter"/>
</dbReference>
<evidence type="ECO:0000313" key="2">
    <source>
        <dbReference type="EMBL" id="CAH00479.1"/>
    </source>
</evidence>
<accession>Q6CRQ6</accession>
<dbReference type="OMA" id="KWGFFVQ"/>
<name>Q6CRQ6_KLULA</name>
<dbReference type="FunCoup" id="Q6CRQ6">
    <property type="interactions" value="151"/>
</dbReference>
<dbReference type="EMBL" id="CR382124">
    <property type="protein sequence ID" value="CAH00479.1"/>
    <property type="molecule type" value="Genomic_DNA"/>
</dbReference>
<feature type="region of interest" description="Disordered" evidence="1">
    <location>
        <begin position="1092"/>
        <end position="1149"/>
    </location>
</feature>
<feature type="compositionally biased region" description="Polar residues" evidence="1">
    <location>
        <begin position="384"/>
        <end position="398"/>
    </location>
</feature>
<keyword evidence="3" id="KW-1185">Reference proteome</keyword>
<dbReference type="KEGG" id="kla:KLLA0_D07216g"/>
<evidence type="ECO:0000256" key="1">
    <source>
        <dbReference type="SAM" id="MobiDB-lite"/>
    </source>
</evidence>